<dbReference type="EMBL" id="CP000515">
    <property type="protein sequence ID" value="ABM21066.1"/>
    <property type="molecule type" value="Genomic_DNA"/>
</dbReference>
<dbReference type="OrthoDB" id="9780250at2"/>
<proteinExistence type="predicted"/>
<evidence type="ECO:0000313" key="1">
    <source>
        <dbReference type="EMBL" id="ABM21066.1"/>
    </source>
</evidence>
<dbReference type="RefSeq" id="WP_011783287.1">
    <property type="nucleotide sequence ID" value="NC_008738.1"/>
</dbReference>
<gene>
    <name evidence="1" type="ordered locus">Maqu_4215</name>
</gene>
<dbReference type="HOGENOM" id="CLU_762473_0_0_6"/>
<dbReference type="KEGG" id="maq:Maqu_4215"/>
<organism evidence="1 2">
    <name type="scientific">Marinobacter nauticus (strain ATCC 700491 / DSM 11845 / VT8)</name>
    <name type="common">Marinobacter aquaeolei</name>
    <dbReference type="NCBI Taxonomy" id="351348"/>
    <lineage>
        <taxon>Bacteria</taxon>
        <taxon>Pseudomonadati</taxon>
        <taxon>Pseudomonadota</taxon>
        <taxon>Gammaproteobacteria</taxon>
        <taxon>Pseudomonadales</taxon>
        <taxon>Marinobacteraceae</taxon>
        <taxon>Marinobacter</taxon>
    </lineage>
</organism>
<dbReference type="Proteomes" id="UP000000998">
    <property type="component" value="Plasmid pMAQU01"/>
</dbReference>
<reference evidence="2" key="1">
    <citation type="journal article" date="2011" name="Appl. Environ. Microbiol.">
        <title>Genomic potential of Marinobacter aquaeolei, a biogeochemical 'opportunitroph'.</title>
        <authorList>
            <person name="Singer E."/>
            <person name="Webb E.A."/>
            <person name="Nelson W.C."/>
            <person name="Heidelberg J.F."/>
            <person name="Ivanova N."/>
            <person name="Pati A."/>
            <person name="Edwards K.J."/>
        </authorList>
    </citation>
    <scope>NUCLEOTIDE SEQUENCE [LARGE SCALE GENOMIC DNA]</scope>
    <source>
        <strain evidence="2">ATCC 700491 / DSM 11845 / VT8</strain>
    </source>
</reference>
<evidence type="ECO:0000313" key="2">
    <source>
        <dbReference type="Proteomes" id="UP000000998"/>
    </source>
</evidence>
<protein>
    <submittedName>
        <fullName evidence="1">Uncharacterized protein</fullName>
    </submittedName>
</protein>
<keyword evidence="1" id="KW-0614">Plasmid</keyword>
<dbReference type="AlphaFoldDB" id="A1U7U7"/>
<name>A1U7U7_MARN8</name>
<accession>A1U7U7</accession>
<geneLocation type="plasmid" evidence="1 2">
    <name>pMAQU01</name>
</geneLocation>
<sequence length="363" mass="40102">MAFGAFGSGYQRYLSERSVLNLLELAETSAFHRDVLTRHLKTGLFSYRVDGHPQSKYLGVIRFGHHRLLRALLSDDVPVSTLRGILDNHLAALCNTVLHQPFDEYLECSSPYSPPLTVLELREHTSRLNGWMQHVRNVYQVNPFPAYARKSAFSIALDMMRLIQAIHENTILKDEDDPFARAGATDRHAILETLNNALLSLNQEGVVRYTMPRYPHLENLLERPNLAVACSPDGHMIPIAGVSVFEAVALDVGRPIPRSAAISPEPETLLNALIDESFGLAWGVFTGSTESVQALIVKSTYEPSVCSVFVVRLDVEMYCYTGELEVGDLGGMADRLVFMVNRAGVKLADEIAGAHHSSGQTGS</sequence>